<dbReference type="PANTHER" id="PTHR48111">
    <property type="entry name" value="REGULATOR OF RPOS"/>
    <property type="match status" value="1"/>
</dbReference>
<dbReference type="PANTHER" id="PTHR48111:SF22">
    <property type="entry name" value="REGULATOR OF RPOS"/>
    <property type="match status" value="1"/>
</dbReference>
<dbReference type="Proteomes" id="UP000526083">
    <property type="component" value="Unassembled WGS sequence"/>
</dbReference>
<feature type="domain" description="Response regulatory" evidence="7">
    <location>
        <begin position="65"/>
        <end position="182"/>
    </location>
</feature>
<keyword evidence="10" id="KW-1185">Reference proteome</keyword>
<dbReference type="SUPFAM" id="SSF47413">
    <property type="entry name" value="lambda repressor-like DNA-binding domains"/>
    <property type="match status" value="1"/>
</dbReference>
<evidence type="ECO:0000256" key="2">
    <source>
        <dbReference type="ARBA" id="ARBA00023012"/>
    </source>
</evidence>
<evidence type="ECO:0000313" key="10">
    <source>
        <dbReference type="Proteomes" id="UP000526083"/>
    </source>
</evidence>
<accession>A0A7W3JLE2</accession>
<keyword evidence="3" id="KW-0805">Transcription regulation</keyword>
<dbReference type="GO" id="GO:0005829">
    <property type="term" value="C:cytosol"/>
    <property type="evidence" value="ECO:0007669"/>
    <property type="project" value="TreeGrafter"/>
</dbReference>
<evidence type="ECO:0000256" key="1">
    <source>
        <dbReference type="ARBA" id="ARBA00004496"/>
    </source>
</evidence>
<dbReference type="Pfam" id="PF01381">
    <property type="entry name" value="HTH_3"/>
    <property type="match status" value="1"/>
</dbReference>
<dbReference type="PROSITE" id="PS50110">
    <property type="entry name" value="RESPONSE_REGULATORY"/>
    <property type="match status" value="1"/>
</dbReference>
<proteinExistence type="predicted"/>
<keyword evidence="5" id="KW-0804">Transcription</keyword>
<evidence type="ECO:0000256" key="4">
    <source>
        <dbReference type="ARBA" id="ARBA00023125"/>
    </source>
</evidence>
<keyword evidence="6" id="KW-0597">Phosphoprotein</keyword>
<dbReference type="Gene3D" id="3.40.50.2300">
    <property type="match status" value="1"/>
</dbReference>
<evidence type="ECO:0000256" key="6">
    <source>
        <dbReference type="PROSITE-ProRule" id="PRU00169"/>
    </source>
</evidence>
<dbReference type="RefSeq" id="WP_167044689.1">
    <property type="nucleotide sequence ID" value="NZ_JAAOZB010000001.1"/>
</dbReference>
<evidence type="ECO:0000313" key="9">
    <source>
        <dbReference type="EMBL" id="MBA8815002.1"/>
    </source>
</evidence>
<dbReference type="Gene3D" id="1.10.260.40">
    <property type="entry name" value="lambda repressor-like DNA-binding domains"/>
    <property type="match status" value="1"/>
</dbReference>
<evidence type="ECO:0000259" key="8">
    <source>
        <dbReference type="PROSITE" id="PS50943"/>
    </source>
</evidence>
<dbReference type="SUPFAM" id="SSF52172">
    <property type="entry name" value="CheY-like"/>
    <property type="match status" value="1"/>
</dbReference>
<dbReference type="GO" id="GO:0000156">
    <property type="term" value="F:phosphorelay response regulator activity"/>
    <property type="evidence" value="ECO:0007669"/>
    <property type="project" value="TreeGrafter"/>
</dbReference>
<name>A0A7W3JLE2_9MICO</name>
<dbReference type="Pfam" id="PF00072">
    <property type="entry name" value="Response_reg"/>
    <property type="match status" value="1"/>
</dbReference>
<dbReference type="GO" id="GO:0032993">
    <property type="term" value="C:protein-DNA complex"/>
    <property type="evidence" value="ECO:0007669"/>
    <property type="project" value="TreeGrafter"/>
</dbReference>
<dbReference type="AlphaFoldDB" id="A0A7W3JLE2"/>
<dbReference type="GO" id="GO:0006355">
    <property type="term" value="P:regulation of DNA-templated transcription"/>
    <property type="evidence" value="ECO:0007669"/>
    <property type="project" value="TreeGrafter"/>
</dbReference>
<comment type="caution">
    <text evidence="9">The sequence shown here is derived from an EMBL/GenBank/DDBJ whole genome shotgun (WGS) entry which is preliminary data.</text>
</comment>
<reference evidence="9 10" key="1">
    <citation type="submission" date="2020-07" db="EMBL/GenBank/DDBJ databases">
        <title>Sequencing the genomes of 1000 actinobacteria strains.</title>
        <authorList>
            <person name="Klenk H.-P."/>
        </authorList>
    </citation>
    <scope>NUCLEOTIDE SEQUENCE [LARGE SCALE GENOMIC DNA]</scope>
    <source>
        <strain evidence="9 10">DSM 27576</strain>
    </source>
</reference>
<protein>
    <submittedName>
        <fullName evidence="9">CheY-like chemotaxis protein/DNA-binding XRE family transcriptional regulator</fullName>
    </submittedName>
</protein>
<evidence type="ECO:0000256" key="5">
    <source>
        <dbReference type="ARBA" id="ARBA00023163"/>
    </source>
</evidence>
<dbReference type="EMBL" id="JACGWY010000001">
    <property type="protein sequence ID" value="MBA8815002.1"/>
    <property type="molecule type" value="Genomic_DNA"/>
</dbReference>
<comment type="subcellular location">
    <subcellularLocation>
        <location evidence="1">Cytoplasm</location>
    </subcellularLocation>
</comment>
<dbReference type="InterPro" id="IPR011006">
    <property type="entry name" value="CheY-like_superfamily"/>
</dbReference>
<sequence>MLSAAELVARIRVATGDTQEGLARRLGVSYPTINSWERGRSEPHQSRRRELAEFAASLGITEELKVLVIDDDPVTAELVRAAATDVDASVVVDSALDGWEGLIKCGSMHPQVIFLDVMMPGIDGLEVARRLPQVDGLGDVQIIFVTASQSLDVLARTAEAGNAVILKPLELDALATVMSRALRGEQVA</sequence>
<feature type="domain" description="HTH cro/C1-type" evidence="8">
    <location>
        <begin position="8"/>
        <end position="64"/>
    </location>
</feature>
<evidence type="ECO:0000256" key="3">
    <source>
        <dbReference type="ARBA" id="ARBA00023015"/>
    </source>
</evidence>
<dbReference type="SMART" id="SM00448">
    <property type="entry name" value="REC"/>
    <property type="match status" value="1"/>
</dbReference>
<gene>
    <name evidence="9" type="ORF">FHX48_000054</name>
</gene>
<dbReference type="InterPro" id="IPR010982">
    <property type="entry name" value="Lambda_DNA-bd_dom_sf"/>
</dbReference>
<feature type="modified residue" description="4-aspartylphosphate" evidence="6">
    <location>
        <position position="116"/>
    </location>
</feature>
<evidence type="ECO:0000259" key="7">
    <source>
        <dbReference type="PROSITE" id="PS50110"/>
    </source>
</evidence>
<keyword evidence="4 9" id="KW-0238">DNA-binding</keyword>
<organism evidence="9 10">
    <name type="scientific">Microbacterium halimionae</name>
    <dbReference type="NCBI Taxonomy" id="1526413"/>
    <lineage>
        <taxon>Bacteria</taxon>
        <taxon>Bacillati</taxon>
        <taxon>Actinomycetota</taxon>
        <taxon>Actinomycetes</taxon>
        <taxon>Micrococcales</taxon>
        <taxon>Microbacteriaceae</taxon>
        <taxon>Microbacterium</taxon>
    </lineage>
</organism>
<dbReference type="InterPro" id="IPR039420">
    <property type="entry name" value="WalR-like"/>
</dbReference>
<dbReference type="InterPro" id="IPR001387">
    <property type="entry name" value="Cro/C1-type_HTH"/>
</dbReference>
<dbReference type="InterPro" id="IPR001789">
    <property type="entry name" value="Sig_transdc_resp-reg_receiver"/>
</dbReference>
<dbReference type="PROSITE" id="PS50943">
    <property type="entry name" value="HTH_CROC1"/>
    <property type="match status" value="1"/>
</dbReference>
<dbReference type="GO" id="GO:0000976">
    <property type="term" value="F:transcription cis-regulatory region binding"/>
    <property type="evidence" value="ECO:0007669"/>
    <property type="project" value="TreeGrafter"/>
</dbReference>
<keyword evidence="2" id="KW-0902">Two-component regulatory system</keyword>
<dbReference type="SMART" id="SM00530">
    <property type="entry name" value="HTH_XRE"/>
    <property type="match status" value="1"/>
</dbReference>
<dbReference type="CDD" id="cd00093">
    <property type="entry name" value="HTH_XRE"/>
    <property type="match status" value="1"/>
</dbReference>